<dbReference type="InterPro" id="IPR047807">
    <property type="entry name" value="YgdI/YgdR-like_SH3-like"/>
</dbReference>
<dbReference type="AlphaFoldDB" id="A0A1H3WI62"/>
<name>A0A1H3WI62_9GAMM</name>
<evidence type="ECO:0000256" key="2">
    <source>
        <dbReference type="ARBA" id="ARBA00022729"/>
    </source>
</evidence>
<dbReference type="InterPro" id="IPR010920">
    <property type="entry name" value="LSM_dom_sf"/>
</dbReference>
<keyword evidence="2" id="KW-0732">Signal</keyword>
<keyword evidence="4" id="KW-0564">Palmitate</keyword>
<evidence type="ECO:0000313" key="7">
    <source>
        <dbReference type="EMBL" id="SDZ86819.1"/>
    </source>
</evidence>
<dbReference type="PROSITE" id="PS51257">
    <property type="entry name" value="PROKAR_LIPOPROTEIN"/>
    <property type="match status" value="1"/>
</dbReference>
<dbReference type="GeneID" id="97763440"/>
<evidence type="ECO:0000256" key="5">
    <source>
        <dbReference type="ARBA" id="ARBA00023288"/>
    </source>
</evidence>
<keyword evidence="5" id="KW-0449">Lipoprotein</keyword>
<gene>
    <name evidence="7" type="ORF">SAMN02982996_00504</name>
</gene>
<accession>A0A1H3WI62</accession>
<dbReference type="NCBIfam" id="NF033216">
    <property type="entry name" value="lipo_YgdI_YgdR"/>
    <property type="match status" value="1"/>
</dbReference>
<dbReference type="InterPro" id="IPR010305">
    <property type="entry name" value="YgdI/YgdR-like"/>
</dbReference>
<evidence type="ECO:0000256" key="1">
    <source>
        <dbReference type="ARBA" id="ARBA00022475"/>
    </source>
</evidence>
<organism evidence="7 8">
    <name type="scientific">Lonsdalea quercina</name>
    <dbReference type="NCBI Taxonomy" id="71657"/>
    <lineage>
        <taxon>Bacteria</taxon>
        <taxon>Pseudomonadati</taxon>
        <taxon>Pseudomonadota</taxon>
        <taxon>Gammaproteobacteria</taxon>
        <taxon>Enterobacterales</taxon>
        <taxon>Pectobacteriaceae</taxon>
        <taxon>Lonsdalea</taxon>
    </lineage>
</organism>
<evidence type="ECO:0000259" key="6">
    <source>
        <dbReference type="Pfam" id="PF06004"/>
    </source>
</evidence>
<dbReference type="Gene3D" id="2.30.30.100">
    <property type="match status" value="1"/>
</dbReference>
<dbReference type="eggNOG" id="ENOG50333U0">
    <property type="taxonomic scope" value="Bacteria"/>
</dbReference>
<dbReference type="STRING" id="71657.SAMN02982996_00504"/>
<keyword evidence="8" id="KW-1185">Reference proteome</keyword>
<evidence type="ECO:0000313" key="8">
    <source>
        <dbReference type="Proteomes" id="UP000187280"/>
    </source>
</evidence>
<keyword evidence="3" id="KW-0472">Membrane</keyword>
<feature type="domain" description="Lipoprotein YgdI/YgdR-like SH3-like" evidence="6">
    <location>
        <begin position="24"/>
        <end position="71"/>
    </location>
</feature>
<sequence length="72" mass="7861">MQSIMKTLLAFSVITLIAGCSSHYVVATKEGQVLLTKGKPQVDESTGLMIFTDEDGHKHAIDNNDISQVVER</sequence>
<dbReference type="Proteomes" id="UP000187280">
    <property type="component" value="Unassembled WGS sequence"/>
</dbReference>
<proteinExistence type="predicted"/>
<evidence type="ECO:0000256" key="4">
    <source>
        <dbReference type="ARBA" id="ARBA00023139"/>
    </source>
</evidence>
<protein>
    <recommendedName>
        <fullName evidence="6">Lipoprotein YgdI/YgdR-like SH3-like domain-containing protein</fullName>
    </recommendedName>
</protein>
<dbReference type="PANTHER" id="PTHR37011:SF1">
    <property type="entry name" value="POT FAMILY PEPTIDE TRANSPORT PROTEIN"/>
    <property type="match status" value="1"/>
</dbReference>
<dbReference type="SUPFAM" id="SSF50182">
    <property type="entry name" value="Sm-like ribonucleoproteins"/>
    <property type="match status" value="1"/>
</dbReference>
<keyword evidence="1" id="KW-1003">Cell membrane</keyword>
<dbReference type="RefSeq" id="WP_026742961.1">
    <property type="nucleotide sequence ID" value="NZ_FNQS01000001.1"/>
</dbReference>
<dbReference type="PANTHER" id="PTHR37011">
    <property type="entry name" value="POT FAMILY PEPTIDE TRANSPORT PROTEIN-RELATED"/>
    <property type="match status" value="1"/>
</dbReference>
<dbReference type="EMBL" id="FNQS01000001">
    <property type="protein sequence ID" value="SDZ86819.1"/>
    <property type="molecule type" value="Genomic_DNA"/>
</dbReference>
<evidence type="ECO:0000256" key="3">
    <source>
        <dbReference type="ARBA" id="ARBA00023136"/>
    </source>
</evidence>
<reference evidence="7 8" key="1">
    <citation type="submission" date="2016-10" db="EMBL/GenBank/DDBJ databases">
        <authorList>
            <person name="de Groot N.N."/>
        </authorList>
    </citation>
    <scope>NUCLEOTIDE SEQUENCE [LARGE SCALE GENOMIC DNA]</scope>
    <source>
        <strain evidence="7 8">ATCC 29281</strain>
    </source>
</reference>
<dbReference type="Pfam" id="PF06004">
    <property type="entry name" value="DUF903"/>
    <property type="match status" value="1"/>
</dbReference>